<organism evidence="1">
    <name type="scientific">Anguilla anguilla</name>
    <name type="common">European freshwater eel</name>
    <name type="synonym">Muraena anguilla</name>
    <dbReference type="NCBI Taxonomy" id="7936"/>
    <lineage>
        <taxon>Eukaryota</taxon>
        <taxon>Metazoa</taxon>
        <taxon>Chordata</taxon>
        <taxon>Craniata</taxon>
        <taxon>Vertebrata</taxon>
        <taxon>Euteleostomi</taxon>
        <taxon>Actinopterygii</taxon>
        <taxon>Neopterygii</taxon>
        <taxon>Teleostei</taxon>
        <taxon>Anguilliformes</taxon>
        <taxon>Anguillidae</taxon>
        <taxon>Anguilla</taxon>
    </lineage>
</organism>
<dbReference type="AlphaFoldDB" id="A0A0E9X3S8"/>
<protein>
    <submittedName>
        <fullName evidence="1">Uncharacterized protein</fullName>
    </submittedName>
</protein>
<evidence type="ECO:0000313" key="1">
    <source>
        <dbReference type="EMBL" id="JAH96333.1"/>
    </source>
</evidence>
<sequence>MLCVSQRQWENVIKFKWLKYDRPTLRPHAPAIVTCDFGESHVTDEPVYFGMSQFTGCASASRVLCGFCLLNQSLCEPQKSSALHKQTFRNLPLGSGTPVRELEKFSSVRTDRCACSFLQRAIH</sequence>
<dbReference type="EMBL" id="GBXM01012244">
    <property type="protein sequence ID" value="JAH96333.1"/>
    <property type="molecule type" value="Transcribed_RNA"/>
</dbReference>
<reference evidence="1" key="1">
    <citation type="submission" date="2014-11" db="EMBL/GenBank/DDBJ databases">
        <authorList>
            <person name="Amaro Gonzalez C."/>
        </authorList>
    </citation>
    <scope>NUCLEOTIDE SEQUENCE</scope>
</reference>
<accession>A0A0E9X3S8</accession>
<name>A0A0E9X3S8_ANGAN</name>
<reference evidence="1" key="2">
    <citation type="journal article" date="2015" name="Fish Shellfish Immunol.">
        <title>Early steps in the European eel (Anguilla anguilla)-Vibrio vulnificus interaction in the gills: Role of the RtxA13 toxin.</title>
        <authorList>
            <person name="Callol A."/>
            <person name="Pajuelo D."/>
            <person name="Ebbesson L."/>
            <person name="Teles M."/>
            <person name="MacKenzie S."/>
            <person name="Amaro C."/>
        </authorList>
    </citation>
    <scope>NUCLEOTIDE SEQUENCE</scope>
</reference>
<proteinExistence type="predicted"/>